<keyword evidence="1" id="KW-0472">Membrane</keyword>
<organism evidence="2 3">
    <name type="scientific">Methanococcoides alaskense</name>
    <dbReference type="NCBI Taxonomy" id="325778"/>
    <lineage>
        <taxon>Archaea</taxon>
        <taxon>Methanobacteriati</taxon>
        <taxon>Methanobacteriota</taxon>
        <taxon>Stenosarchaea group</taxon>
        <taxon>Methanomicrobia</taxon>
        <taxon>Methanosarcinales</taxon>
        <taxon>Methanosarcinaceae</taxon>
        <taxon>Methanococcoides</taxon>
    </lineage>
</organism>
<feature type="transmembrane region" description="Helical" evidence="1">
    <location>
        <begin position="7"/>
        <end position="26"/>
    </location>
</feature>
<protein>
    <submittedName>
        <fullName evidence="2">Uncharacterized protein</fullName>
    </submittedName>
</protein>
<evidence type="ECO:0000313" key="3">
    <source>
        <dbReference type="Proteomes" id="UP001185015"/>
    </source>
</evidence>
<gene>
    <name evidence="2" type="ORF">J2750_002191</name>
</gene>
<evidence type="ECO:0000313" key="2">
    <source>
        <dbReference type="EMBL" id="MDR6223715.1"/>
    </source>
</evidence>
<keyword evidence="1" id="KW-0812">Transmembrane</keyword>
<proteinExistence type="predicted"/>
<feature type="transmembrane region" description="Helical" evidence="1">
    <location>
        <begin position="46"/>
        <end position="64"/>
    </location>
</feature>
<dbReference type="AlphaFoldDB" id="A0AA90Z986"/>
<name>A0AA90Z986_9EURY</name>
<dbReference type="EMBL" id="JAVDQI010000011">
    <property type="protein sequence ID" value="MDR6223715.1"/>
    <property type="molecule type" value="Genomic_DNA"/>
</dbReference>
<keyword evidence="3" id="KW-1185">Reference proteome</keyword>
<reference evidence="2 3" key="1">
    <citation type="submission" date="2023-07" db="EMBL/GenBank/DDBJ databases">
        <title>Genomic Encyclopedia of Type Strains, Phase IV (KMG-IV): sequencing the most valuable type-strain genomes for metagenomic binning, comparative biology and taxonomic classification.</title>
        <authorList>
            <person name="Goeker M."/>
        </authorList>
    </citation>
    <scope>NUCLEOTIDE SEQUENCE [LARGE SCALE GENOMIC DNA]</scope>
    <source>
        <strain evidence="2 3">DSM 17273</strain>
    </source>
</reference>
<accession>A0AA90Z986</accession>
<evidence type="ECO:0000256" key="1">
    <source>
        <dbReference type="SAM" id="Phobius"/>
    </source>
</evidence>
<sequence length="72" mass="8206">MKIEYSIFGTIILSYFALGTFVKIHNTLVTGTLLTNFTPFSISERVLFLIVTSLFGVMVFKFVGMNRFTDQK</sequence>
<keyword evidence="1" id="KW-1133">Transmembrane helix</keyword>
<dbReference type="Proteomes" id="UP001185015">
    <property type="component" value="Unassembled WGS sequence"/>
</dbReference>
<comment type="caution">
    <text evidence="2">The sequence shown here is derived from an EMBL/GenBank/DDBJ whole genome shotgun (WGS) entry which is preliminary data.</text>
</comment>